<evidence type="ECO:0000256" key="4">
    <source>
        <dbReference type="ARBA" id="ARBA00023128"/>
    </source>
</evidence>
<accession>A0A0M9EVW8</accession>
<dbReference type="EMBL" id="JXCE01000123">
    <property type="protein sequence ID" value="KPA40710.1"/>
    <property type="molecule type" value="Genomic_DNA"/>
</dbReference>
<dbReference type="GO" id="GO:0003735">
    <property type="term" value="F:structural constituent of ribosome"/>
    <property type="evidence" value="ECO:0007669"/>
    <property type="project" value="TreeGrafter"/>
</dbReference>
<feature type="compositionally biased region" description="Low complexity" evidence="8">
    <location>
        <begin position="37"/>
        <end position="50"/>
    </location>
</feature>
<dbReference type="GO" id="GO:0004525">
    <property type="term" value="F:ribonuclease III activity"/>
    <property type="evidence" value="ECO:0007669"/>
    <property type="project" value="InterPro"/>
</dbReference>
<dbReference type="Gene3D" id="1.10.1520.10">
    <property type="entry name" value="Ribonuclease III domain"/>
    <property type="match status" value="1"/>
</dbReference>
<evidence type="ECO:0000256" key="5">
    <source>
        <dbReference type="ARBA" id="ARBA00023274"/>
    </source>
</evidence>
<dbReference type="SMART" id="SM00535">
    <property type="entry name" value="RIBOc"/>
    <property type="match status" value="1"/>
</dbReference>
<keyword evidence="5" id="KW-0687">Ribonucleoprotein</keyword>
<dbReference type="PROSITE" id="PS50142">
    <property type="entry name" value="RNASE_3_2"/>
    <property type="match status" value="1"/>
</dbReference>
<dbReference type="InterPro" id="IPR000999">
    <property type="entry name" value="RNase_III_dom"/>
</dbReference>
<sequence length="385" mass="42779">MKRVRLDRLGGQLLQAQAQVQARGGINITRQAFLQTTRRQTTSATATETEINPSKPQSLPSPPYQRATESTKLAALHARLSLSSKIPLETLARTLIVPSADVNPSYNNSNLAFLGSTFINYHVLEYLVCKWPRLPMPILYEALRAFAGKESLHQIARRWGVEAAAAPGEEVDPGLLQWAPKDSGMQTRWGYVRQEAAYTDRFQPRRGISSRVVFDDDFGDTIQEPKTGEDAYKYYQHEAHSSFVQAVVGSIYTHAGQDAARDFVKSHVLSRQVDVSAMFEFKLPTRELALLCAREGFGAPIARLESETGRHSRTPVFIVGIYSNSEKLGEGAGASLDLARWKASMNALKAWYLYSPGNKVRVPSDMHEPGAKPWKAPHIDIGEII</sequence>
<reference evidence="10 11" key="1">
    <citation type="submission" date="2015-04" db="EMBL/GenBank/DDBJ databases">
        <title>The draft genome sequence of Fusarium langsethiae, a T-2/HT-2 mycotoxin producer.</title>
        <authorList>
            <person name="Lysoe E."/>
            <person name="Divon H.H."/>
            <person name="Terzi V."/>
            <person name="Orru L."/>
            <person name="Lamontanara A."/>
            <person name="Kolseth A.-K."/>
            <person name="Frandsen R.J."/>
            <person name="Nielsen K."/>
            <person name="Thrane U."/>
        </authorList>
    </citation>
    <scope>NUCLEOTIDE SEQUENCE [LARGE SCALE GENOMIC DNA]</scope>
    <source>
        <strain evidence="10 11">Fl201059</strain>
    </source>
</reference>
<dbReference type="InterPro" id="IPR044444">
    <property type="entry name" value="Ribosomal_mL44_DSRM_metazoa"/>
</dbReference>
<keyword evidence="3 10" id="KW-0689">Ribosomal protein</keyword>
<keyword evidence="11" id="KW-1185">Reference proteome</keyword>
<name>A0A0M9EVW8_FUSLA</name>
<organism evidence="10 11">
    <name type="scientific">Fusarium langsethiae</name>
    <dbReference type="NCBI Taxonomy" id="179993"/>
    <lineage>
        <taxon>Eukaryota</taxon>
        <taxon>Fungi</taxon>
        <taxon>Dikarya</taxon>
        <taxon>Ascomycota</taxon>
        <taxon>Pezizomycotina</taxon>
        <taxon>Sordariomycetes</taxon>
        <taxon>Hypocreomycetidae</taxon>
        <taxon>Hypocreales</taxon>
        <taxon>Nectriaceae</taxon>
        <taxon>Fusarium</taxon>
    </lineage>
</organism>
<keyword evidence="4" id="KW-0496">Mitochondrion</keyword>
<dbReference type="GO" id="GO:0006396">
    <property type="term" value="P:RNA processing"/>
    <property type="evidence" value="ECO:0007669"/>
    <property type="project" value="InterPro"/>
</dbReference>
<dbReference type="GO" id="GO:0005840">
    <property type="term" value="C:ribosome"/>
    <property type="evidence" value="ECO:0007669"/>
    <property type="project" value="UniProtKB-KW"/>
</dbReference>
<dbReference type="GO" id="GO:0005739">
    <property type="term" value="C:mitochondrion"/>
    <property type="evidence" value="ECO:0007669"/>
    <property type="project" value="TreeGrafter"/>
</dbReference>
<dbReference type="SUPFAM" id="SSF69065">
    <property type="entry name" value="RNase III domain-like"/>
    <property type="match status" value="1"/>
</dbReference>
<dbReference type="PANTHER" id="PTHR11207">
    <property type="entry name" value="RIBONUCLEASE III"/>
    <property type="match status" value="1"/>
</dbReference>
<dbReference type="Gene3D" id="3.30.160.20">
    <property type="match status" value="1"/>
</dbReference>
<dbReference type="AlphaFoldDB" id="A0A0M9EVW8"/>
<evidence type="ECO:0000256" key="7">
    <source>
        <dbReference type="ARBA" id="ARBA00035187"/>
    </source>
</evidence>
<evidence type="ECO:0000256" key="2">
    <source>
        <dbReference type="ARBA" id="ARBA00022884"/>
    </source>
</evidence>
<proteinExistence type="inferred from homology"/>
<feature type="domain" description="RNase III" evidence="9">
    <location>
        <begin position="73"/>
        <end position="161"/>
    </location>
</feature>
<comment type="caution">
    <text evidence="10">The sequence shown here is derived from an EMBL/GenBank/DDBJ whole genome shotgun (WGS) entry which is preliminary data.</text>
</comment>
<feature type="region of interest" description="Disordered" evidence="8">
    <location>
        <begin position="37"/>
        <end position="67"/>
    </location>
</feature>
<evidence type="ECO:0000256" key="3">
    <source>
        <dbReference type="ARBA" id="ARBA00022980"/>
    </source>
</evidence>
<dbReference type="Proteomes" id="UP000037904">
    <property type="component" value="Unassembled WGS sequence"/>
</dbReference>
<comment type="subcellular location">
    <subcellularLocation>
        <location evidence="1">Mitochondrion</location>
    </subcellularLocation>
</comment>
<keyword evidence="2" id="KW-0694">RNA-binding</keyword>
<dbReference type="InterPro" id="IPR014720">
    <property type="entry name" value="dsRBD_dom"/>
</dbReference>
<comment type="similarity">
    <text evidence="6">Belongs to the ribonuclease III family. Mitochondrion-specific ribosomal protein mL44 subfamily.</text>
</comment>
<dbReference type="OrthoDB" id="67027at2759"/>
<gene>
    <name evidence="10" type="ORF">FLAG1_06410</name>
</gene>
<evidence type="ECO:0000256" key="6">
    <source>
        <dbReference type="ARBA" id="ARBA00024034"/>
    </source>
</evidence>
<evidence type="ECO:0000256" key="1">
    <source>
        <dbReference type="ARBA" id="ARBA00004173"/>
    </source>
</evidence>
<dbReference type="SMART" id="SM00358">
    <property type="entry name" value="DSRM"/>
    <property type="match status" value="1"/>
</dbReference>
<evidence type="ECO:0000313" key="11">
    <source>
        <dbReference type="Proteomes" id="UP000037904"/>
    </source>
</evidence>
<dbReference type="InterPro" id="IPR036389">
    <property type="entry name" value="RNase_III_sf"/>
</dbReference>
<dbReference type="PANTHER" id="PTHR11207:SF32">
    <property type="entry name" value="LARGE RIBOSOMAL SUBUNIT PROTEIN ML44"/>
    <property type="match status" value="1"/>
</dbReference>
<dbReference type="CDD" id="cd19873">
    <property type="entry name" value="DSRM_MRPL3_like"/>
    <property type="match status" value="1"/>
</dbReference>
<evidence type="ECO:0000256" key="8">
    <source>
        <dbReference type="SAM" id="MobiDB-lite"/>
    </source>
</evidence>
<dbReference type="InterPro" id="IPR044443">
    <property type="entry name" value="Ribosomal_mL44_DSRM_fung"/>
</dbReference>
<evidence type="ECO:0000259" key="9">
    <source>
        <dbReference type="PROSITE" id="PS50142"/>
    </source>
</evidence>
<dbReference type="GO" id="GO:0003725">
    <property type="term" value="F:double-stranded RNA binding"/>
    <property type="evidence" value="ECO:0007669"/>
    <property type="project" value="InterPro"/>
</dbReference>
<dbReference type="Pfam" id="PF22892">
    <property type="entry name" value="DSRM_MRPL44"/>
    <property type="match status" value="1"/>
</dbReference>
<evidence type="ECO:0000313" key="10">
    <source>
        <dbReference type="EMBL" id="KPA40710.1"/>
    </source>
</evidence>
<dbReference type="SUPFAM" id="SSF54768">
    <property type="entry name" value="dsRNA-binding domain-like"/>
    <property type="match status" value="1"/>
</dbReference>
<protein>
    <recommendedName>
        <fullName evidence="7">Large ribosomal subunit protein mL44</fullName>
    </recommendedName>
</protein>